<protein>
    <submittedName>
        <fullName evidence="3">DNA recombination protein RmuC</fullName>
    </submittedName>
</protein>
<sequence length="176" mass="20400">MNNLLEKISTDSTFMVIGAISIVILIFVLLMVVVSSMRIKNYKYKYVNTKIDNQEKETLISELQNELEAIKIKNAKNEQELQYFAQTKEKLLKTENAFEELNKSTNALELLQKETATKLENTLMSLDKLTKEHDAIKLKLESIQEDNNKMHVNNARLLMKLESESRVASEMEKRTK</sequence>
<organism evidence="3">
    <name type="scientific">hydrothermal vent metagenome</name>
    <dbReference type="NCBI Taxonomy" id="652676"/>
    <lineage>
        <taxon>unclassified sequences</taxon>
        <taxon>metagenomes</taxon>
        <taxon>ecological metagenomes</taxon>
    </lineage>
</organism>
<proteinExistence type="predicted"/>
<gene>
    <name evidence="3" type="ORF">MNB_SV-5-1095</name>
</gene>
<reference evidence="3" key="1">
    <citation type="submission" date="2016-10" db="EMBL/GenBank/DDBJ databases">
        <authorList>
            <person name="de Groot N.N."/>
        </authorList>
    </citation>
    <scope>NUCLEOTIDE SEQUENCE</scope>
</reference>
<dbReference type="EMBL" id="FPKX01000022">
    <property type="protein sequence ID" value="SFZ97832.1"/>
    <property type="molecule type" value="Genomic_DNA"/>
</dbReference>
<keyword evidence="2" id="KW-0472">Membrane</keyword>
<evidence type="ECO:0000256" key="1">
    <source>
        <dbReference type="SAM" id="Coils"/>
    </source>
</evidence>
<evidence type="ECO:0000313" key="3">
    <source>
        <dbReference type="EMBL" id="SFZ97832.1"/>
    </source>
</evidence>
<accession>A0A1W1ECS8</accession>
<keyword evidence="2" id="KW-1133">Transmembrane helix</keyword>
<name>A0A1W1ECS8_9ZZZZ</name>
<keyword evidence="1" id="KW-0175">Coiled coil</keyword>
<feature type="transmembrane region" description="Helical" evidence="2">
    <location>
        <begin position="12"/>
        <end position="34"/>
    </location>
</feature>
<keyword evidence="2" id="KW-0812">Transmembrane</keyword>
<feature type="coiled-coil region" evidence="1">
    <location>
        <begin position="46"/>
        <end position="146"/>
    </location>
</feature>
<evidence type="ECO:0000256" key="2">
    <source>
        <dbReference type="SAM" id="Phobius"/>
    </source>
</evidence>
<dbReference type="AlphaFoldDB" id="A0A1W1ECS8"/>